<dbReference type="EC" id="2.7.11.1" evidence="2"/>
<dbReference type="GO" id="GO:0005524">
    <property type="term" value="F:ATP binding"/>
    <property type="evidence" value="ECO:0007669"/>
    <property type="project" value="UniProtKB-UniRule"/>
</dbReference>
<dbReference type="FunFam" id="1.10.510.10:FF:000347">
    <property type="entry name" value="Apoptosis associated tyrosine kinase"/>
    <property type="match status" value="1"/>
</dbReference>
<dbReference type="GO" id="GO:0005737">
    <property type="term" value="C:cytoplasm"/>
    <property type="evidence" value="ECO:0007669"/>
    <property type="project" value="UniProtKB-ARBA"/>
</dbReference>
<evidence type="ECO:0000256" key="9">
    <source>
        <dbReference type="ARBA" id="ARBA00022840"/>
    </source>
</evidence>
<feature type="region of interest" description="Disordered" evidence="15">
    <location>
        <begin position="954"/>
        <end position="975"/>
    </location>
</feature>
<feature type="compositionally biased region" description="Acidic residues" evidence="15">
    <location>
        <begin position="1388"/>
        <end position="1407"/>
    </location>
</feature>
<sequence length="1625" mass="179312">MAIHAGNLLLTILALPSVQGAPLPQTGAGEAAVEVSLSLLIVSGCSLAVLIILLMNCASCCKEQGINFKEFEDDNPDEENDFIPPAEDTPSPPAPAEVYTLTVPNIILSTPTQFQSSKTQGISSASLARHHLSYIQEIGNGWFGKVLLGDIYEDSSLVRVIIKELKANASSAEHHRFLKTGQAYRVLQHPNVLHCLGQCVDAVPYLLVFEFCQLGDIKGYLRGQQHEQSPHGLELLQRMACEIAAGLAHLHKHGFVHSDLALRNCFLTTDLTVKIGDYGIGFSRYREDYIVSNDGQYIPLRWISPELVGDVYGSMVVAEQTRHSNIWSLGVVMWELFENAKQPYMHLSDKEVLIFVIKEQQIKLLKPQLELTHSDRWYEVMQFCWLPPEKRPTAEEIHRLLTYLRMQSQKECEDDFEIRWNALKSSNSNRQAIANNSSFPILEHFVAERLNQEMDDILTVTETSKGLNFEYVWETAKLDHFEDHVQGTDGPKVNYQSIFYPTSAFDKSTFSIVHSNSDDKLTRKEADGGLLATSGIVPVFNAHYPSVGSEYYIQLEEQSETNLVAVENSENASKGAPPDSESFVIRRDSGDELSTDVDFFPGHNQNLQKSEVIETMLGSYASSCTESPRHDNIFYDHTLGEMPFNKGYINTEGIIMLDLPKLSETKRKSTSGLVSSKETPMESLIHQTIPLAANTSSPILKDKTDIVYTESINNHDSLGLLQSDQLFSNYLFLKENKLLNDSPTSDASNALKVGTLSDFSVASASHITADSEKTLELTNQNMQLSNSQQHEAAGSVAKQVSPQSGSLQPLLENKQDLCIFLDEDKASSTCEEQQVYQELDEGCILYDNSGLGCNTTDGCISNCNITFPHEHCQETAQCSGSAAATMCNNAKKHLFAEDVTPEVAEESTAVVTMPELMKHVKVLEVDPVPPTLGLHVVTSHEDILKRPLQDVNKTPAVHSLPEPMLKTLETSPQSEPLGLSKSVELASVHFVHSPTEILKTIGTNPQLEASSASKNVEVSASIASGHSSVDTSAILETGDVPEPLFSRFANAESKNSVPSSDLSYQISPAEEDSASFLHINSEQSTETPDSLDSLEMHRVLGSLETQSTVSQKLKPPQKQPDSGYETENLESPEWTSQCYNASMSPTSAALDVPTDEFASSLPSNPLIIVSKEEVFPTTEIINGDRPKEASDALTNGHQNSHRDSAYFSDNDSEPDKKVEYENAERTNEETHLDSATDCEVNQAIADHCDKMSTSFDFHDALSVSEENLFNKNKESPIFCSDHGEFPNCFKTGTCDRINSVTKDENSDKCLDNLGVTVSESVTMPEILFNVPDITQFSENMKENFGIIVEKDIKKPLSKSNEGARLKEPDVEGRYLGRLDASEFFDLSEEQDGMEADEEDENSDDSDEDYRGYSINSPSSESEDDAAHPVPIVVTENDDGKSLKSLLKDCRPRPPDLLNADVRRKQVKKIVSFFDDVTVFLFDQETPTKELGDHSAAESSQVSDGGSPITLTGSHFSSRFSNSESSTDEEGGGFEWEDDFSMSSSESSFITQTSNHLASLKPSPSPSSRYFSPPPSSRALEQKWTDMSSSYSRFSITPSNIASFSLTHLTDSDIEQGGSSEDGEKD</sequence>
<comment type="subcellular location">
    <subcellularLocation>
        <location evidence="1">Membrane</location>
        <topology evidence="1">Single-pass membrane protein</topology>
    </subcellularLocation>
</comment>
<dbReference type="SUPFAM" id="SSF56112">
    <property type="entry name" value="Protein kinase-like (PK-like)"/>
    <property type="match status" value="1"/>
</dbReference>
<feature type="compositionally biased region" description="Polar residues" evidence="15">
    <location>
        <begin position="1496"/>
        <end position="1512"/>
    </location>
</feature>
<evidence type="ECO:0000313" key="18">
    <source>
        <dbReference type="EMBL" id="GCC28056.1"/>
    </source>
</evidence>
<comment type="caution">
    <text evidence="18">The sequence shown here is derived from an EMBL/GenBank/DDBJ whole genome shotgun (WGS) entry which is preliminary data.</text>
</comment>
<dbReference type="PRINTS" id="PR00109">
    <property type="entry name" value="TYRKINASE"/>
</dbReference>
<dbReference type="OrthoDB" id="5973359at2759"/>
<dbReference type="InterPro" id="IPR000719">
    <property type="entry name" value="Prot_kinase_dom"/>
</dbReference>
<evidence type="ECO:0000256" key="2">
    <source>
        <dbReference type="ARBA" id="ARBA00012513"/>
    </source>
</evidence>
<dbReference type="GO" id="GO:0012505">
    <property type="term" value="C:endomembrane system"/>
    <property type="evidence" value="ECO:0007669"/>
    <property type="project" value="UniProtKB-ARBA"/>
</dbReference>
<feature type="compositionally biased region" description="Acidic residues" evidence="15">
    <location>
        <begin position="71"/>
        <end position="81"/>
    </location>
</feature>
<feature type="region of interest" description="Disordered" evidence="15">
    <location>
        <begin position="786"/>
        <end position="806"/>
    </location>
</feature>
<dbReference type="InterPro" id="IPR001245">
    <property type="entry name" value="Ser-Thr/Tyr_kinase_cat_dom"/>
</dbReference>
<accession>A0A401SCB9</accession>
<dbReference type="PROSITE" id="PS00107">
    <property type="entry name" value="PROTEIN_KINASE_ATP"/>
    <property type="match status" value="1"/>
</dbReference>
<evidence type="ECO:0000256" key="8">
    <source>
        <dbReference type="ARBA" id="ARBA00022777"/>
    </source>
</evidence>
<evidence type="ECO:0000256" key="15">
    <source>
        <dbReference type="SAM" id="MobiDB-lite"/>
    </source>
</evidence>
<dbReference type="FunFam" id="3.30.200.20:FF:000275">
    <property type="entry name" value="Apoptosis associated tyrosine kinase"/>
    <property type="match status" value="1"/>
</dbReference>
<dbReference type="PANTHER" id="PTHR24417:SF8">
    <property type="entry name" value="SERINE_THREONINE-PROTEIN KINASE LMTK2"/>
    <property type="match status" value="1"/>
</dbReference>
<feature type="region of interest" description="Disordered" evidence="15">
    <location>
        <begin position="1388"/>
        <end position="1426"/>
    </location>
</feature>
<keyword evidence="11" id="KW-0472">Membrane</keyword>
<feature type="region of interest" description="Disordered" evidence="15">
    <location>
        <begin position="1104"/>
        <end position="1132"/>
    </location>
</feature>
<evidence type="ECO:0000256" key="6">
    <source>
        <dbReference type="ARBA" id="ARBA00022692"/>
    </source>
</evidence>
<evidence type="ECO:0000256" key="12">
    <source>
        <dbReference type="ARBA" id="ARBA00047899"/>
    </source>
</evidence>
<proteinExistence type="predicted"/>
<dbReference type="Pfam" id="PF07714">
    <property type="entry name" value="PK_Tyr_Ser-Thr"/>
    <property type="match status" value="1"/>
</dbReference>
<evidence type="ECO:0000256" key="5">
    <source>
        <dbReference type="ARBA" id="ARBA00022679"/>
    </source>
</evidence>
<reference evidence="18 19" key="1">
    <citation type="journal article" date="2018" name="Nat. Ecol. Evol.">
        <title>Shark genomes provide insights into elasmobranch evolution and the origin of vertebrates.</title>
        <authorList>
            <person name="Hara Y"/>
            <person name="Yamaguchi K"/>
            <person name="Onimaru K"/>
            <person name="Kadota M"/>
            <person name="Koyanagi M"/>
            <person name="Keeley SD"/>
            <person name="Tatsumi K"/>
            <person name="Tanaka K"/>
            <person name="Motone F"/>
            <person name="Kageyama Y"/>
            <person name="Nozu R"/>
            <person name="Adachi N"/>
            <person name="Nishimura O"/>
            <person name="Nakagawa R"/>
            <person name="Tanegashima C"/>
            <person name="Kiyatake I"/>
            <person name="Matsumoto R"/>
            <person name="Murakumo K"/>
            <person name="Nishida K"/>
            <person name="Terakita A"/>
            <person name="Kuratani S"/>
            <person name="Sato K"/>
            <person name="Hyodo S Kuraku.S."/>
        </authorList>
    </citation>
    <scope>NUCLEOTIDE SEQUENCE [LARGE SCALE GENOMIC DNA]</scope>
</reference>
<dbReference type="InterPro" id="IPR017441">
    <property type="entry name" value="Protein_kinase_ATP_BS"/>
</dbReference>
<evidence type="ECO:0000256" key="1">
    <source>
        <dbReference type="ARBA" id="ARBA00004167"/>
    </source>
</evidence>
<evidence type="ECO:0000256" key="14">
    <source>
        <dbReference type="PROSITE-ProRule" id="PRU10141"/>
    </source>
</evidence>
<feature type="chain" id="PRO_5019393721" description="non-specific serine/threonine protein kinase" evidence="16">
    <location>
        <begin position="21"/>
        <end position="1625"/>
    </location>
</feature>
<feature type="domain" description="Protein kinase" evidence="17">
    <location>
        <begin position="132"/>
        <end position="401"/>
    </location>
</feature>
<evidence type="ECO:0000256" key="7">
    <source>
        <dbReference type="ARBA" id="ARBA00022741"/>
    </source>
</evidence>
<keyword evidence="8" id="KW-0418">Kinase</keyword>
<dbReference type="Gene3D" id="1.10.510.10">
    <property type="entry name" value="Transferase(Phosphotransferase) domain 1"/>
    <property type="match status" value="1"/>
</dbReference>
<evidence type="ECO:0000256" key="11">
    <source>
        <dbReference type="ARBA" id="ARBA00023136"/>
    </source>
</evidence>
<dbReference type="GO" id="GO:0004674">
    <property type="term" value="F:protein serine/threonine kinase activity"/>
    <property type="evidence" value="ECO:0007669"/>
    <property type="project" value="UniProtKB-KW"/>
</dbReference>
<keyword evidence="7 14" id="KW-0547">Nucleotide-binding</keyword>
<feature type="binding site" evidence="14">
    <location>
        <position position="163"/>
    </location>
    <ligand>
        <name>ATP</name>
        <dbReference type="ChEBI" id="CHEBI:30616"/>
    </ligand>
</feature>
<dbReference type="GO" id="GO:0016020">
    <property type="term" value="C:membrane"/>
    <property type="evidence" value="ECO:0007669"/>
    <property type="project" value="UniProtKB-SubCell"/>
</dbReference>
<dbReference type="PROSITE" id="PS00109">
    <property type="entry name" value="PROTEIN_KINASE_TYR"/>
    <property type="match status" value="1"/>
</dbReference>
<organism evidence="18 19">
    <name type="scientific">Chiloscyllium punctatum</name>
    <name type="common">Brownbanded bambooshark</name>
    <name type="synonym">Hemiscyllium punctatum</name>
    <dbReference type="NCBI Taxonomy" id="137246"/>
    <lineage>
        <taxon>Eukaryota</taxon>
        <taxon>Metazoa</taxon>
        <taxon>Chordata</taxon>
        <taxon>Craniata</taxon>
        <taxon>Vertebrata</taxon>
        <taxon>Chondrichthyes</taxon>
        <taxon>Elasmobranchii</taxon>
        <taxon>Galeomorphii</taxon>
        <taxon>Galeoidea</taxon>
        <taxon>Orectolobiformes</taxon>
        <taxon>Hemiscylliidae</taxon>
        <taxon>Chiloscyllium</taxon>
    </lineage>
</organism>
<feature type="compositionally biased region" description="Low complexity" evidence="15">
    <location>
        <begin position="1513"/>
        <end position="1524"/>
    </location>
</feature>
<keyword evidence="9 14" id="KW-0067">ATP-binding</keyword>
<evidence type="ECO:0000256" key="16">
    <source>
        <dbReference type="SAM" id="SignalP"/>
    </source>
</evidence>
<evidence type="ECO:0000313" key="19">
    <source>
        <dbReference type="Proteomes" id="UP000287033"/>
    </source>
</evidence>
<feature type="region of interest" description="Disordered" evidence="15">
    <location>
        <begin position="71"/>
        <end position="91"/>
    </location>
</feature>
<comment type="catalytic activity">
    <reaction evidence="12">
        <text>L-threonyl-[protein] + ATP = O-phospho-L-threonyl-[protein] + ADP + H(+)</text>
        <dbReference type="Rhea" id="RHEA:46608"/>
        <dbReference type="Rhea" id="RHEA-COMP:11060"/>
        <dbReference type="Rhea" id="RHEA-COMP:11605"/>
        <dbReference type="ChEBI" id="CHEBI:15378"/>
        <dbReference type="ChEBI" id="CHEBI:30013"/>
        <dbReference type="ChEBI" id="CHEBI:30616"/>
        <dbReference type="ChEBI" id="CHEBI:61977"/>
        <dbReference type="ChEBI" id="CHEBI:456216"/>
        <dbReference type="EC" id="2.7.11.1"/>
    </reaction>
</comment>
<keyword evidence="4" id="KW-0597">Phosphoprotein</keyword>
<keyword evidence="3" id="KW-0723">Serine/threonine-protein kinase</keyword>
<keyword evidence="6" id="KW-0812">Transmembrane</keyword>
<dbReference type="OMA" id="SHKSVSC"/>
<gene>
    <name evidence="18" type="ORF">chiPu_0006482</name>
</gene>
<comment type="catalytic activity">
    <reaction evidence="13">
        <text>L-seryl-[protein] + ATP = O-phospho-L-seryl-[protein] + ADP + H(+)</text>
        <dbReference type="Rhea" id="RHEA:17989"/>
        <dbReference type="Rhea" id="RHEA-COMP:9863"/>
        <dbReference type="Rhea" id="RHEA-COMP:11604"/>
        <dbReference type="ChEBI" id="CHEBI:15378"/>
        <dbReference type="ChEBI" id="CHEBI:29999"/>
        <dbReference type="ChEBI" id="CHEBI:30616"/>
        <dbReference type="ChEBI" id="CHEBI:83421"/>
        <dbReference type="ChEBI" id="CHEBI:456216"/>
        <dbReference type="EC" id="2.7.11.1"/>
    </reaction>
</comment>
<feature type="region of interest" description="Disordered" evidence="15">
    <location>
        <begin position="1179"/>
        <end position="1216"/>
    </location>
</feature>
<feature type="region of interest" description="Disordered" evidence="15">
    <location>
        <begin position="1606"/>
        <end position="1625"/>
    </location>
</feature>
<feature type="compositionally biased region" description="Acidic residues" evidence="15">
    <location>
        <begin position="1525"/>
        <end position="1539"/>
    </location>
</feature>
<keyword evidence="16" id="KW-0732">Signal</keyword>
<dbReference type="PROSITE" id="PS50011">
    <property type="entry name" value="PROTEIN_KINASE_DOM"/>
    <property type="match status" value="1"/>
</dbReference>
<dbReference type="PANTHER" id="PTHR24417">
    <property type="entry name" value="SERINE/THREONINE-PROTEIN KINASE LMTK1"/>
    <property type="match status" value="1"/>
</dbReference>
<keyword evidence="5" id="KW-0808">Transferase</keyword>
<evidence type="ECO:0000259" key="17">
    <source>
        <dbReference type="PROSITE" id="PS50011"/>
    </source>
</evidence>
<keyword evidence="10" id="KW-1133">Transmembrane helix</keyword>
<evidence type="ECO:0000256" key="13">
    <source>
        <dbReference type="ARBA" id="ARBA00048679"/>
    </source>
</evidence>
<dbReference type="EMBL" id="BEZZ01000190">
    <property type="protein sequence ID" value="GCC28056.1"/>
    <property type="molecule type" value="Genomic_DNA"/>
</dbReference>
<keyword evidence="19" id="KW-1185">Reference proteome</keyword>
<dbReference type="STRING" id="137246.A0A401SCB9"/>
<evidence type="ECO:0000256" key="4">
    <source>
        <dbReference type="ARBA" id="ARBA00022553"/>
    </source>
</evidence>
<dbReference type="Proteomes" id="UP000287033">
    <property type="component" value="Unassembled WGS sequence"/>
</dbReference>
<evidence type="ECO:0000256" key="3">
    <source>
        <dbReference type="ARBA" id="ARBA00022527"/>
    </source>
</evidence>
<evidence type="ECO:0000256" key="10">
    <source>
        <dbReference type="ARBA" id="ARBA00022989"/>
    </source>
</evidence>
<feature type="region of interest" description="Disordered" evidence="15">
    <location>
        <begin position="1487"/>
        <end position="1583"/>
    </location>
</feature>
<name>A0A401SCB9_CHIPU</name>
<dbReference type="InterPro" id="IPR008266">
    <property type="entry name" value="Tyr_kinase_AS"/>
</dbReference>
<protein>
    <recommendedName>
        <fullName evidence="2">non-specific serine/threonine protein kinase</fullName>
        <ecNumber evidence="2">2.7.11.1</ecNumber>
    </recommendedName>
</protein>
<feature type="signal peptide" evidence="16">
    <location>
        <begin position="1"/>
        <end position="20"/>
    </location>
</feature>
<dbReference type="InterPro" id="IPR011009">
    <property type="entry name" value="Kinase-like_dom_sf"/>
</dbReference>